<keyword evidence="3" id="KW-0808">Transferase</keyword>
<dbReference type="GO" id="GO:0003977">
    <property type="term" value="F:UDP-N-acetylglucosamine diphosphorylase activity"/>
    <property type="evidence" value="ECO:0007669"/>
    <property type="project" value="UniProtKB-EC"/>
</dbReference>
<evidence type="ECO:0000256" key="5">
    <source>
        <dbReference type="ARBA" id="ARBA00023315"/>
    </source>
</evidence>
<dbReference type="Proteomes" id="UP000178873">
    <property type="component" value="Unassembled WGS sequence"/>
</dbReference>
<dbReference type="AlphaFoldDB" id="A0A1G2M1P2"/>
<dbReference type="SUPFAM" id="SSF53448">
    <property type="entry name" value="Nucleotide-diphospho-sugar transferases"/>
    <property type="match status" value="1"/>
</dbReference>
<dbReference type="InterPro" id="IPR029044">
    <property type="entry name" value="Nucleotide-diphossugar_trans"/>
</dbReference>
<dbReference type="InterPro" id="IPR050065">
    <property type="entry name" value="GlmU-like"/>
</dbReference>
<sequence>MNKIQLVILAAGKGKRMQSELPKALLPLAGKPLLQHLLDAVDSSKLDVPPTLVVGVGSDQVKSVAGPRYQYVFQNEQLGTGHAVKITEELLKDKATHIMVLYGDHPLVDAETINKLGEAHLKGKTPITMATVHIPDFESWREGFRDYGRVIRNTLGEIEKIVERKDASLQELLVREVNPSYFCFDANWLWENLKEIKNDNTQQEYYLTDLPSRAHKNGERITTVSIDPVAALGANTREQLTVLERILSEGR</sequence>
<keyword evidence="5" id="KW-0012">Acyltransferase</keyword>
<evidence type="ECO:0000313" key="10">
    <source>
        <dbReference type="EMBL" id="OHA17805.1"/>
    </source>
</evidence>
<feature type="domain" description="MobA-like NTP transferase" evidence="9">
    <location>
        <begin position="7"/>
        <end position="131"/>
    </location>
</feature>
<evidence type="ECO:0000256" key="3">
    <source>
        <dbReference type="ARBA" id="ARBA00022679"/>
    </source>
</evidence>
<comment type="similarity">
    <text evidence="1">In the C-terminal section; belongs to the transferase hexapeptide repeat family.</text>
</comment>
<evidence type="ECO:0000313" key="11">
    <source>
        <dbReference type="Proteomes" id="UP000178873"/>
    </source>
</evidence>
<name>A0A1G2M1P2_9BACT</name>
<comment type="function">
    <text evidence="8">Catalyzes the last two sequential reactions in the de novo biosynthetic pathway for UDP-N-acetylglucosamine (UDP-GlcNAc). The C-terminal domain catalyzes the transfer of acetyl group from acetyl coenzyme A to glucosamine-1-phosphate (GlcN-1-P) to produce N-acetylglucosamine-1-phosphate (GlcNAc-1-P), which is converted into UDP-GlcNAc by the transfer of uridine 5-monophosphate (from uridine 5-triphosphate), a reaction catalyzed by the N-terminal domain.</text>
</comment>
<protein>
    <recommendedName>
        <fullName evidence="9">MobA-like NTP transferase domain-containing protein</fullName>
    </recommendedName>
</protein>
<dbReference type="EMBL" id="MHRF01000013">
    <property type="protein sequence ID" value="OHA17805.1"/>
    <property type="molecule type" value="Genomic_DNA"/>
</dbReference>
<evidence type="ECO:0000256" key="4">
    <source>
        <dbReference type="ARBA" id="ARBA00022695"/>
    </source>
</evidence>
<evidence type="ECO:0000256" key="6">
    <source>
        <dbReference type="ARBA" id="ARBA00048247"/>
    </source>
</evidence>
<gene>
    <name evidence="10" type="ORF">A2664_04355</name>
</gene>
<organism evidence="10 11">
    <name type="scientific">Candidatus Taylorbacteria bacterium RIFCSPHIGHO2_01_FULL_46_22b</name>
    <dbReference type="NCBI Taxonomy" id="1802301"/>
    <lineage>
        <taxon>Bacteria</taxon>
        <taxon>Candidatus Tayloriibacteriota</taxon>
    </lineage>
</organism>
<evidence type="ECO:0000259" key="9">
    <source>
        <dbReference type="Pfam" id="PF12804"/>
    </source>
</evidence>
<proteinExistence type="inferred from homology"/>
<evidence type="ECO:0000256" key="1">
    <source>
        <dbReference type="ARBA" id="ARBA00007707"/>
    </source>
</evidence>
<comment type="catalytic activity">
    <reaction evidence="7">
        <text>N-acetyl-alpha-D-glucosamine 1-phosphate + UTP + H(+) = UDP-N-acetyl-alpha-D-glucosamine + diphosphate</text>
        <dbReference type="Rhea" id="RHEA:13509"/>
        <dbReference type="ChEBI" id="CHEBI:15378"/>
        <dbReference type="ChEBI" id="CHEBI:33019"/>
        <dbReference type="ChEBI" id="CHEBI:46398"/>
        <dbReference type="ChEBI" id="CHEBI:57705"/>
        <dbReference type="ChEBI" id="CHEBI:57776"/>
        <dbReference type="EC" id="2.7.7.23"/>
    </reaction>
</comment>
<comment type="caution">
    <text evidence="10">The sequence shown here is derived from an EMBL/GenBank/DDBJ whole genome shotgun (WGS) entry which is preliminary data.</text>
</comment>
<dbReference type="PANTHER" id="PTHR43584:SF3">
    <property type="entry name" value="BIFUNCTIONAL PROTEIN GLMU"/>
    <property type="match status" value="1"/>
</dbReference>
<reference evidence="10 11" key="1">
    <citation type="journal article" date="2016" name="Nat. Commun.">
        <title>Thousands of microbial genomes shed light on interconnected biogeochemical processes in an aquifer system.</title>
        <authorList>
            <person name="Anantharaman K."/>
            <person name="Brown C.T."/>
            <person name="Hug L.A."/>
            <person name="Sharon I."/>
            <person name="Castelle C.J."/>
            <person name="Probst A.J."/>
            <person name="Thomas B.C."/>
            <person name="Singh A."/>
            <person name="Wilkins M.J."/>
            <person name="Karaoz U."/>
            <person name="Brodie E.L."/>
            <person name="Williams K.H."/>
            <person name="Hubbard S.S."/>
            <person name="Banfield J.F."/>
        </authorList>
    </citation>
    <scope>NUCLEOTIDE SEQUENCE [LARGE SCALE GENOMIC DNA]</scope>
</reference>
<keyword evidence="4" id="KW-0548">Nucleotidyltransferase</keyword>
<comment type="catalytic activity">
    <reaction evidence="6">
        <text>alpha-D-glucosamine 1-phosphate + acetyl-CoA = N-acetyl-alpha-D-glucosamine 1-phosphate + CoA + H(+)</text>
        <dbReference type="Rhea" id="RHEA:13725"/>
        <dbReference type="ChEBI" id="CHEBI:15378"/>
        <dbReference type="ChEBI" id="CHEBI:57287"/>
        <dbReference type="ChEBI" id="CHEBI:57288"/>
        <dbReference type="ChEBI" id="CHEBI:57776"/>
        <dbReference type="ChEBI" id="CHEBI:58516"/>
        <dbReference type="EC" id="2.3.1.157"/>
    </reaction>
</comment>
<evidence type="ECO:0000256" key="2">
    <source>
        <dbReference type="ARBA" id="ARBA00007947"/>
    </source>
</evidence>
<dbReference type="PANTHER" id="PTHR43584">
    <property type="entry name" value="NUCLEOTIDYL TRANSFERASE"/>
    <property type="match status" value="1"/>
</dbReference>
<dbReference type="CDD" id="cd02540">
    <property type="entry name" value="GT2_GlmU_N_bac"/>
    <property type="match status" value="1"/>
</dbReference>
<accession>A0A1G2M1P2</accession>
<dbReference type="GO" id="GO:0019134">
    <property type="term" value="F:glucosamine-1-phosphate N-acetyltransferase activity"/>
    <property type="evidence" value="ECO:0007669"/>
    <property type="project" value="UniProtKB-EC"/>
</dbReference>
<evidence type="ECO:0000256" key="7">
    <source>
        <dbReference type="ARBA" id="ARBA00048493"/>
    </source>
</evidence>
<dbReference type="Pfam" id="PF12804">
    <property type="entry name" value="NTP_transf_3"/>
    <property type="match status" value="1"/>
</dbReference>
<dbReference type="Gene3D" id="3.90.550.10">
    <property type="entry name" value="Spore Coat Polysaccharide Biosynthesis Protein SpsA, Chain A"/>
    <property type="match status" value="1"/>
</dbReference>
<comment type="similarity">
    <text evidence="2">In the N-terminal section; belongs to the N-acetylglucosamine-1-phosphate uridyltransferase family.</text>
</comment>
<dbReference type="InterPro" id="IPR025877">
    <property type="entry name" value="MobA-like_NTP_Trfase"/>
</dbReference>
<dbReference type="STRING" id="1802301.A2664_04355"/>
<evidence type="ECO:0000256" key="8">
    <source>
        <dbReference type="ARBA" id="ARBA00049628"/>
    </source>
</evidence>